<evidence type="ECO:0000313" key="7">
    <source>
        <dbReference type="Proteomes" id="UP000604825"/>
    </source>
</evidence>
<evidence type="ECO:0000256" key="1">
    <source>
        <dbReference type="ARBA" id="ARBA00002159"/>
    </source>
</evidence>
<feature type="region of interest" description="Disordered" evidence="4">
    <location>
        <begin position="1"/>
        <end position="65"/>
    </location>
</feature>
<evidence type="ECO:0000259" key="5">
    <source>
        <dbReference type="Pfam" id="PF02309"/>
    </source>
</evidence>
<dbReference type="Pfam" id="PF02309">
    <property type="entry name" value="AUX_IAA"/>
    <property type="match status" value="1"/>
</dbReference>
<comment type="subunit">
    <text evidence="2 3">Homodimers and heterodimers.</text>
</comment>
<dbReference type="PANTHER" id="PTHR31734:SF6">
    <property type="entry name" value="AUXIN-RESPONSIVE PROTEIN IAA11"/>
    <property type="match status" value="1"/>
</dbReference>
<dbReference type="Gene3D" id="3.10.20.90">
    <property type="entry name" value="Phosphatidylinositol 3-kinase Catalytic Subunit, Chain A, domain 1"/>
    <property type="match status" value="1"/>
</dbReference>
<dbReference type="GO" id="GO:0005634">
    <property type="term" value="C:nucleus"/>
    <property type="evidence" value="ECO:0007669"/>
    <property type="project" value="UniProtKB-SubCell"/>
</dbReference>
<dbReference type="EMBL" id="CAJGYO010000648">
    <property type="protein sequence ID" value="CAD6342965.1"/>
    <property type="molecule type" value="Genomic_DNA"/>
</dbReference>
<dbReference type="GO" id="GO:0009734">
    <property type="term" value="P:auxin-activated signaling pathway"/>
    <property type="evidence" value="ECO:0007669"/>
    <property type="project" value="UniProtKB-UniRule"/>
</dbReference>
<feature type="compositionally biased region" description="Basic and acidic residues" evidence="4">
    <location>
        <begin position="173"/>
        <end position="192"/>
    </location>
</feature>
<evidence type="ECO:0000313" key="6">
    <source>
        <dbReference type="EMBL" id="CAD6342965.1"/>
    </source>
</evidence>
<keyword evidence="3" id="KW-0678">Repressor</keyword>
<name>A0A811SP01_9POAL</name>
<keyword evidence="3" id="KW-0805">Transcription regulation</keyword>
<dbReference type="InterPro" id="IPR003311">
    <property type="entry name" value="AUX_IAA"/>
</dbReference>
<dbReference type="AlphaFoldDB" id="A0A811SP01"/>
<keyword evidence="3" id="KW-0804">Transcription</keyword>
<comment type="caution">
    <text evidence="6">The sequence shown here is derived from an EMBL/GenBank/DDBJ whole genome shotgun (WGS) entry which is preliminary data.</text>
</comment>
<dbReference type="Proteomes" id="UP000604825">
    <property type="component" value="Unassembled WGS sequence"/>
</dbReference>
<feature type="domain" description="AUX/IAA" evidence="5">
    <location>
        <begin position="131"/>
        <end position="242"/>
    </location>
</feature>
<organism evidence="6 7">
    <name type="scientific">Miscanthus lutarioriparius</name>
    <dbReference type="NCBI Taxonomy" id="422564"/>
    <lineage>
        <taxon>Eukaryota</taxon>
        <taxon>Viridiplantae</taxon>
        <taxon>Streptophyta</taxon>
        <taxon>Embryophyta</taxon>
        <taxon>Tracheophyta</taxon>
        <taxon>Spermatophyta</taxon>
        <taxon>Magnoliopsida</taxon>
        <taxon>Liliopsida</taxon>
        <taxon>Poales</taxon>
        <taxon>Poaceae</taxon>
        <taxon>PACMAD clade</taxon>
        <taxon>Panicoideae</taxon>
        <taxon>Andropogonodae</taxon>
        <taxon>Andropogoneae</taxon>
        <taxon>Saccharinae</taxon>
        <taxon>Miscanthus</taxon>
    </lineage>
</organism>
<feature type="compositionally biased region" description="Acidic residues" evidence="4">
    <location>
        <begin position="36"/>
        <end position="49"/>
    </location>
</feature>
<dbReference type="InterPro" id="IPR033389">
    <property type="entry name" value="AUX/IAA_dom"/>
</dbReference>
<feature type="non-terminal residue" evidence="6">
    <location>
        <position position="292"/>
    </location>
</feature>
<protein>
    <recommendedName>
        <fullName evidence="3">Auxin-responsive protein</fullName>
    </recommendedName>
</protein>
<keyword evidence="3" id="KW-0927">Auxin signaling pathway</keyword>
<proteinExistence type="inferred from homology"/>
<evidence type="ECO:0000256" key="3">
    <source>
        <dbReference type="RuleBase" id="RU004549"/>
    </source>
</evidence>
<reference evidence="6" key="1">
    <citation type="submission" date="2020-10" db="EMBL/GenBank/DDBJ databases">
        <authorList>
            <person name="Han B."/>
            <person name="Lu T."/>
            <person name="Zhao Q."/>
            <person name="Huang X."/>
            <person name="Zhao Y."/>
        </authorList>
    </citation>
    <scope>NUCLEOTIDE SEQUENCE</scope>
</reference>
<evidence type="ECO:0000256" key="2">
    <source>
        <dbReference type="ARBA" id="ARBA00011726"/>
    </source>
</evidence>
<comment type="subcellular location">
    <subcellularLocation>
        <location evidence="3">Nucleus</location>
    </subcellularLocation>
</comment>
<comment type="function">
    <text evidence="1 3">Aux/IAA proteins are short-lived transcriptional factors that function as repressors of early auxin response genes at low auxin concentrations.</text>
</comment>
<dbReference type="PANTHER" id="PTHR31734">
    <property type="entry name" value="AUXIN-RESPONSIVE PROTEIN IAA17"/>
    <property type="match status" value="1"/>
</dbReference>
<keyword evidence="7" id="KW-1185">Reference proteome</keyword>
<dbReference type="GO" id="GO:0006355">
    <property type="term" value="P:regulation of DNA-templated transcription"/>
    <property type="evidence" value="ECO:0007669"/>
    <property type="project" value="InterPro"/>
</dbReference>
<keyword evidence="3" id="KW-0539">Nucleus</keyword>
<accession>A0A811SP01</accession>
<comment type="similarity">
    <text evidence="3">Belongs to the Aux/IAA family.</text>
</comment>
<gene>
    <name evidence="6" type="ORF">NCGR_LOCUS67063</name>
</gene>
<sequence>PKSTPTPNSRRARNHQSSASSSRGGGGAVEENSGGGEEEEEGQDDDELELGLCLGSKKQQPPSAAPCRILTDRDLQPGVSGFLRVLPNGGRTAGPGAAAPSNKAKADAAPNATTSPGAGDDRFWPPREICNCNRQHFLDKKTLEFGVVGWPPIRTFRMNSVFNQAKENASEAGTKKPADESGMQKDRGEQERTVGVKVNVEGDIIGRKVDLNAHQSYKTLASALELMFMKPSIGLCTSTHRNISSPMRTGMGTGCLLEMFPEDVCRFSEDAQDHEDLYNTPFKRYTVQAQLS</sequence>
<evidence type="ECO:0000256" key="4">
    <source>
        <dbReference type="SAM" id="MobiDB-lite"/>
    </source>
</evidence>
<feature type="region of interest" description="Disordered" evidence="4">
    <location>
        <begin position="86"/>
        <end position="122"/>
    </location>
</feature>
<dbReference type="OrthoDB" id="773336at2759"/>
<feature type="compositionally biased region" description="Low complexity" evidence="4">
    <location>
        <begin position="87"/>
        <end position="115"/>
    </location>
</feature>
<feature type="region of interest" description="Disordered" evidence="4">
    <location>
        <begin position="167"/>
        <end position="192"/>
    </location>
</feature>